<accession>A0A2A4FCC2</accession>
<feature type="region of interest" description="Disordered" evidence="1">
    <location>
        <begin position="123"/>
        <end position="145"/>
    </location>
</feature>
<keyword evidence="2" id="KW-0472">Membrane</keyword>
<feature type="compositionally biased region" description="Low complexity" evidence="1">
    <location>
        <begin position="123"/>
        <end position="134"/>
    </location>
</feature>
<evidence type="ECO:0000313" key="4">
    <source>
        <dbReference type="Proteomes" id="UP000217994"/>
    </source>
</evidence>
<dbReference type="AlphaFoldDB" id="A0A2A4FCC2"/>
<protein>
    <recommendedName>
        <fullName evidence="5">Conjugal transfer protein TraO</fullName>
    </recommendedName>
</protein>
<organism evidence="3 4">
    <name type="scientific">Burkholderia ubonensis subsp. mesacidophila</name>
    <dbReference type="NCBI Taxonomy" id="265293"/>
    <lineage>
        <taxon>Bacteria</taxon>
        <taxon>Pseudomonadati</taxon>
        <taxon>Pseudomonadota</taxon>
        <taxon>Betaproteobacteria</taxon>
        <taxon>Burkholderiales</taxon>
        <taxon>Burkholderiaceae</taxon>
        <taxon>Burkholderia</taxon>
        <taxon>Burkholderia cepacia complex</taxon>
    </lineage>
</organism>
<feature type="transmembrane region" description="Helical" evidence="2">
    <location>
        <begin position="20"/>
        <end position="38"/>
    </location>
</feature>
<evidence type="ECO:0000313" key="3">
    <source>
        <dbReference type="EMBL" id="PCE30076.1"/>
    </source>
</evidence>
<dbReference type="EMBL" id="MTZU01000071">
    <property type="protein sequence ID" value="PCE30076.1"/>
    <property type="molecule type" value="Genomic_DNA"/>
</dbReference>
<comment type="caution">
    <text evidence="3">The sequence shown here is derived from an EMBL/GenBank/DDBJ whole genome shotgun (WGS) entry which is preliminary data.</text>
</comment>
<evidence type="ECO:0000256" key="2">
    <source>
        <dbReference type="SAM" id="Phobius"/>
    </source>
</evidence>
<reference evidence="3 4" key="1">
    <citation type="submission" date="2017-01" db="EMBL/GenBank/DDBJ databases">
        <title>Whole-Genome Shotgun Sequencing of Two beta-Proteobacterial Species in Search of the Bulgecin Biosynthetic Cluster.</title>
        <authorList>
            <person name="Horsman M.E."/>
            <person name="Marous D.R."/>
            <person name="Li R."/>
            <person name="Oliver R.A."/>
            <person name="Byun B."/>
            <person name="Emrich S.J."/>
            <person name="Boggess B."/>
            <person name="Townsend C.A."/>
            <person name="Mobashery S."/>
        </authorList>
    </citation>
    <scope>NUCLEOTIDE SEQUENCE [LARGE SCALE GENOMIC DNA]</scope>
    <source>
        <strain evidence="3 4">ATCC 31433</strain>
    </source>
</reference>
<feature type="region of interest" description="Disordered" evidence="1">
    <location>
        <begin position="54"/>
        <end position="73"/>
    </location>
</feature>
<proteinExistence type="predicted"/>
<evidence type="ECO:0008006" key="5">
    <source>
        <dbReference type="Google" id="ProtNLM"/>
    </source>
</evidence>
<sequence length="379" mass="39273">MAGNGSRKLHPGFLRNAKVIGAVVVVGAVCAIVAIMAMKHRKDKAPEIDIPTVNAQGGMPSQESPHYTQALDRQNQEGLANAQKTGGTFVPALSDREGNADLERQLQQRADGGKLERIDYQHAGAAPQAQQQQQPLPPLPAPSAGVGQQITILATQWDNPPQSQEILGLQKLDTQAAAPAPQVASSASPQPAQAKAAVIRDGERYYGHLENGIDTGAPSDVLAFLDQGPCKGAQLRGTGKLTNESVSATFTNMVCNGRSYSIDAVALNDQTLSNALPADIDHHVPERILVPALLGALGAAGSVYSNAGSTVNQNALGGTTQINNPNPSVKQLAGAGVSGGIQGAQAMIQQQISAIPAITGRVSMNTPIVVLFKGDVVGK</sequence>
<keyword evidence="2" id="KW-1133">Transmembrane helix</keyword>
<gene>
    <name evidence="3" type="ORF">BZL54_23205</name>
</gene>
<keyword evidence="2" id="KW-0812">Transmembrane</keyword>
<dbReference type="Proteomes" id="UP000217994">
    <property type="component" value="Unassembled WGS sequence"/>
</dbReference>
<dbReference type="GeneID" id="69003194"/>
<dbReference type="InterPro" id="IPR049855">
    <property type="entry name" value="DotG/IcmE-like_C"/>
</dbReference>
<dbReference type="CDD" id="cd16431">
    <property type="entry name" value="IcmE"/>
    <property type="match status" value="1"/>
</dbReference>
<name>A0A2A4FCC2_9BURK</name>
<dbReference type="RefSeq" id="WP_084909873.1">
    <property type="nucleotide sequence ID" value="NZ_CP020738.1"/>
</dbReference>
<evidence type="ECO:0000256" key="1">
    <source>
        <dbReference type="SAM" id="MobiDB-lite"/>
    </source>
</evidence>